<evidence type="ECO:0000313" key="2">
    <source>
        <dbReference type="Proteomes" id="UP000076490"/>
    </source>
</evidence>
<gene>
    <name evidence="1" type="ORF">AV656_08250</name>
</gene>
<sequence>MEERQGKIVVVKQKIAQVKRIARERIIKDFYLKLCLKVNVRVGAPVTNRSDSLMCTKQTHRAVLLIKNLNAEKLAM</sequence>
<accession>A0A163FKX4</accession>
<reference evidence="1 2" key="1">
    <citation type="submission" date="2016-01" db="EMBL/GenBank/DDBJ databases">
        <title>Whole genome sequencing of Bhargavaea cecembensis T14.</title>
        <authorList>
            <person name="Hong K.W."/>
        </authorList>
    </citation>
    <scope>NUCLEOTIDE SEQUENCE [LARGE SCALE GENOMIC DNA]</scope>
    <source>
        <strain evidence="1 2">T14</strain>
    </source>
</reference>
<dbReference type="EMBL" id="LQNT01000009">
    <property type="protein sequence ID" value="KZE38881.1"/>
    <property type="molecule type" value="Genomic_DNA"/>
</dbReference>
<proteinExistence type="predicted"/>
<dbReference type="AlphaFoldDB" id="A0A163FKX4"/>
<dbReference type="Proteomes" id="UP000076490">
    <property type="component" value="Unassembled WGS sequence"/>
</dbReference>
<evidence type="ECO:0000313" key="1">
    <source>
        <dbReference type="EMBL" id="KZE38881.1"/>
    </source>
</evidence>
<comment type="caution">
    <text evidence="1">The sequence shown here is derived from an EMBL/GenBank/DDBJ whole genome shotgun (WGS) entry which is preliminary data.</text>
</comment>
<organism evidence="1 2">
    <name type="scientific">Bhargavaea cecembensis</name>
    <dbReference type="NCBI Taxonomy" id="394098"/>
    <lineage>
        <taxon>Bacteria</taxon>
        <taxon>Bacillati</taxon>
        <taxon>Bacillota</taxon>
        <taxon>Bacilli</taxon>
        <taxon>Bacillales</taxon>
        <taxon>Caryophanaceae</taxon>
        <taxon>Bhargavaea</taxon>
    </lineage>
</organism>
<name>A0A163FKX4_9BACL</name>
<protein>
    <submittedName>
        <fullName evidence="1">Uncharacterized protein</fullName>
    </submittedName>
</protein>